<sequence length="70" mass="7988">MSANDYTPRLRGMWFSLCLHHEGDRGFPPLPLQRVETTPAPRRQAHPEDVGHVMVAIIDDEPLRERQSVG</sequence>
<dbReference type="AlphaFoldDB" id="A0A484FUZ4"/>
<keyword evidence="3" id="KW-1185">Reference proteome</keyword>
<comment type="caution">
    <text evidence="2">The sequence shown here is derived from an EMBL/GenBank/DDBJ whole genome shotgun (WGS) entry which is preliminary data.</text>
</comment>
<dbReference type="EMBL" id="AMCV02000011">
    <property type="protein sequence ID" value="TDZ22269.1"/>
    <property type="molecule type" value="Genomic_DNA"/>
</dbReference>
<evidence type="ECO:0000313" key="2">
    <source>
        <dbReference type="EMBL" id="TDZ22269.1"/>
    </source>
</evidence>
<reference evidence="3" key="2">
    <citation type="journal article" date="2019" name="Mol. Plant Microbe Interact.">
        <title>Genome sequence resources for four phytopathogenic fungi from the Colletotrichum orbiculare species complex.</title>
        <authorList>
            <person name="Gan P."/>
            <person name="Tsushima A."/>
            <person name="Narusaka M."/>
            <person name="Narusaka Y."/>
            <person name="Takano Y."/>
            <person name="Kubo Y."/>
            <person name="Shirasu K."/>
        </authorList>
    </citation>
    <scope>GENOME REANNOTATION</scope>
    <source>
        <strain evidence="3">104-T / ATCC 96160 / CBS 514.97 / LARS 414 / MAFF 240422</strain>
    </source>
</reference>
<dbReference type="Proteomes" id="UP000014480">
    <property type="component" value="Unassembled WGS sequence"/>
</dbReference>
<evidence type="ECO:0000313" key="3">
    <source>
        <dbReference type="Proteomes" id="UP000014480"/>
    </source>
</evidence>
<accession>A0A484FUZ4</accession>
<protein>
    <submittedName>
        <fullName evidence="2">Uncharacterized protein</fullName>
    </submittedName>
</protein>
<gene>
    <name evidence="2" type="ORF">Cob_v004940</name>
</gene>
<evidence type="ECO:0000256" key="1">
    <source>
        <dbReference type="SAM" id="MobiDB-lite"/>
    </source>
</evidence>
<organism evidence="2 3">
    <name type="scientific">Colletotrichum orbiculare (strain 104-T / ATCC 96160 / CBS 514.97 / LARS 414 / MAFF 240422)</name>
    <name type="common">Cucumber anthracnose fungus</name>
    <name type="synonym">Colletotrichum lagenarium</name>
    <dbReference type="NCBI Taxonomy" id="1213857"/>
    <lineage>
        <taxon>Eukaryota</taxon>
        <taxon>Fungi</taxon>
        <taxon>Dikarya</taxon>
        <taxon>Ascomycota</taxon>
        <taxon>Pezizomycotina</taxon>
        <taxon>Sordariomycetes</taxon>
        <taxon>Hypocreomycetidae</taxon>
        <taxon>Glomerellales</taxon>
        <taxon>Glomerellaceae</taxon>
        <taxon>Colletotrichum</taxon>
        <taxon>Colletotrichum orbiculare species complex</taxon>
    </lineage>
</organism>
<name>A0A484FUZ4_COLOR</name>
<reference evidence="3" key="1">
    <citation type="journal article" date="2013" name="New Phytol.">
        <title>Comparative genomic and transcriptomic analyses reveal the hemibiotrophic stage shift of Colletotrichum fungi.</title>
        <authorList>
            <person name="Gan P."/>
            <person name="Ikeda K."/>
            <person name="Irieda H."/>
            <person name="Narusaka M."/>
            <person name="O'Connell R.J."/>
            <person name="Narusaka Y."/>
            <person name="Takano Y."/>
            <person name="Kubo Y."/>
            <person name="Shirasu K."/>
        </authorList>
    </citation>
    <scope>NUCLEOTIDE SEQUENCE [LARGE SCALE GENOMIC DNA]</scope>
    <source>
        <strain evidence="3">104-T / ATCC 96160 / CBS 514.97 / LARS 414 / MAFF 240422</strain>
    </source>
</reference>
<feature type="region of interest" description="Disordered" evidence="1">
    <location>
        <begin position="29"/>
        <end position="52"/>
    </location>
</feature>
<proteinExistence type="predicted"/>